<evidence type="ECO:0000313" key="4">
    <source>
        <dbReference type="Proteomes" id="UP000275281"/>
    </source>
</evidence>
<dbReference type="AlphaFoldDB" id="A0A3N5Y584"/>
<organism evidence="3 4">
    <name type="scientific">Alteromonas sediminis</name>
    <dbReference type="NCBI Taxonomy" id="2259342"/>
    <lineage>
        <taxon>Bacteria</taxon>
        <taxon>Pseudomonadati</taxon>
        <taxon>Pseudomonadota</taxon>
        <taxon>Gammaproteobacteria</taxon>
        <taxon>Alteromonadales</taxon>
        <taxon>Alteromonadaceae</taxon>
        <taxon>Alteromonas/Salinimonas group</taxon>
        <taxon>Alteromonas</taxon>
    </lineage>
</organism>
<feature type="compositionally biased region" description="Polar residues" evidence="1">
    <location>
        <begin position="93"/>
        <end position="115"/>
    </location>
</feature>
<feature type="region of interest" description="Disordered" evidence="1">
    <location>
        <begin position="152"/>
        <end position="172"/>
    </location>
</feature>
<feature type="signal peptide" evidence="2">
    <location>
        <begin position="1"/>
        <end position="24"/>
    </location>
</feature>
<name>A0A3N5Y584_9ALTE</name>
<keyword evidence="2" id="KW-0732">Signal</keyword>
<gene>
    <name evidence="3" type="ORF">DRW07_01795</name>
</gene>
<dbReference type="RefSeq" id="WP_124026168.1">
    <property type="nucleotide sequence ID" value="NZ_JBHRSN010000005.1"/>
</dbReference>
<keyword evidence="4" id="KW-1185">Reference proteome</keyword>
<dbReference type="Proteomes" id="UP000275281">
    <property type="component" value="Unassembled WGS sequence"/>
</dbReference>
<dbReference type="OrthoDB" id="6315878at2"/>
<reference evidence="3 4" key="1">
    <citation type="submission" date="2018-11" db="EMBL/GenBank/DDBJ databases">
        <authorList>
            <person name="Ye M.-Q."/>
            <person name="Du Z.-J."/>
        </authorList>
    </citation>
    <scope>NUCLEOTIDE SEQUENCE [LARGE SCALE GENOMIC DNA]</scope>
    <source>
        <strain evidence="3 4">U0105</strain>
    </source>
</reference>
<feature type="compositionally biased region" description="Basic and acidic residues" evidence="1">
    <location>
        <begin position="162"/>
        <end position="172"/>
    </location>
</feature>
<sequence>MTQVLKLALWFAVFSMASTSGAMATSIKGLAFDCTGVELSQANQANLTDAEKLLLMQQALIDSVDQYSSCMKKVQDDMVNNGSETGSDGGAATASQAKDGSVVSQTNDNNVEQTPSIPPPKTVTSNGRGPKVIPPADNASAICKLLYEEIKSEQDSTTQQRLSEEYKRYGCQ</sequence>
<accession>A0A3N5Y584</accession>
<feature type="chain" id="PRO_5017938145" evidence="2">
    <location>
        <begin position="25"/>
        <end position="172"/>
    </location>
</feature>
<evidence type="ECO:0000256" key="2">
    <source>
        <dbReference type="SAM" id="SignalP"/>
    </source>
</evidence>
<evidence type="ECO:0000313" key="3">
    <source>
        <dbReference type="EMBL" id="RPJ68166.1"/>
    </source>
</evidence>
<feature type="region of interest" description="Disordered" evidence="1">
    <location>
        <begin position="78"/>
        <end position="136"/>
    </location>
</feature>
<comment type="caution">
    <text evidence="3">The sequence shown here is derived from an EMBL/GenBank/DDBJ whole genome shotgun (WGS) entry which is preliminary data.</text>
</comment>
<dbReference type="EMBL" id="RPOK01000001">
    <property type="protein sequence ID" value="RPJ68166.1"/>
    <property type="molecule type" value="Genomic_DNA"/>
</dbReference>
<evidence type="ECO:0000256" key="1">
    <source>
        <dbReference type="SAM" id="MobiDB-lite"/>
    </source>
</evidence>
<protein>
    <submittedName>
        <fullName evidence="3">Uncharacterized protein</fullName>
    </submittedName>
</protein>
<proteinExistence type="predicted"/>